<dbReference type="PANTHER" id="PTHR31352">
    <property type="entry name" value="BETA-AMYLASE 1, CHLOROPLASTIC"/>
    <property type="match status" value="1"/>
</dbReference>
<dbReference type="Proteomes" id="UP000008963">
    <property type="component" value="Chromosome"/>
</dbReference>
<dbReference type="OrthoDB" id="9805159at2"/>
<dbReference type="Pfam" id="PF01373">
    <property type="entry name" value="Glyco_hydro_14"/>
    <property type="match status" value="1"/>
</dbReference>
<keyword evidence="7" id="KW-1185">Reference proteome</keyword>
<feature type="signal peptide" evidence="5">
    <location>
        <begin position="1"/>
        <end position="22"/>
    </location>
</feature>
<feature type="chain" id="PRO_5003154538" description="Beta-amylase" evidence="5">
    <location>
        <begin position="23"/>
        <end position="464"/>
    </location>
</feature>
<dbReference type="Gene3D" id="3.20.20.80">
    <property type="entry name" value="Glycosidases"/>
    <property type="match status" value="1"/>
</dbReference>
<evidence type="ECO:0000256" key="4">
    <source>
        <dbReference type="RuleBase" id="RU000509"/>
    </source>
</evidence>
<sequence>MKSILKMAALLLLSTMINTSFAKNFSANVLAPNLVGFTNDVEENRNQWAKFESDLEKMKELGIQSISTNIWWSLVESSDNNFNWSYYKKLSEIIIDKGLKWSPIISFHSCKSNEDDCNIPLPSWVFNKYSAHESINDINDLKFISQSGAVNDEYISFWATEIVATEYKEFIQSFITEFNSKSSSILEIIVSLGPNAELRFPTNNNEVSSSAYSNLAKSSFRSFIKTKYKTIDNVNAAWESNLETIEDIQPPLDSSFYTAEEFKSNYGKDFYDWYNSSLSEHGIIVLTTLIRELNKEDSSFLGKPIGTIIPGSIWSPTKDLNRLNELNAGLIRSSDNFWDNKNPASGYDHIIGTLKDASVLTKFENLNIHLTSIEMTAPKESKVDEEESTNLAFEISKLAKISNLGIMGQNQSANVLGSNIAWDNIWNAVQNANYTGLTIKTMNDISENPLAYDFYKWIIENMKK</sequence>
<dbReference type="PATRIC" id="fig|862908.3.peg.2754"/>
<keyword evidence="5" id="KW-0732">Signal</keyword>
<protein>
    <recommendedName>
        <fullName evidence="4">Beta-amylase</fullName>
        <ecNumber evidence="4">3.2.1.2</ecNumber>
    </recommendedName>
</protein>
<accession>E1WYL2</accession>
<evidence type="ECO:0000256" key="1">
    <source>
        <dbReference type="ARBA" id="ARBA00005652"/>
    </source>
</evidence>
<evidence type="ECO:0000256" key="3">
    <source>
        <dbReference type="ARBA" id="ARBA00023326"/>
    </source>
</evidence>
<evidence type="ECO:0000256" key="5">
    <source>
        <dbReference type="SAM" id="SignalP"/>
    </source>
</evidence>
<keyword evidence="2 4" id="KW-0119">Carbohydrate metabolism</keyword>
<keyword evidence="4" id="KW-0378">Hydrolase</keyword>
<dbReference type="KEGG" id="bmx:BMS_2879"/>
<comment type="similarity">
    <text evidence="1 4">Belongs to the glycosyl hydrolase 14 family.</text>
</comment>
<keyword evidence="4" id="KW-0326">Glycosidase</keyword>
<dbReference type="RefSeq" id="WP_014245426.1">
    <property type="nucleotide sequence ID" value="NC_016620.1"/>
</dbReference>
<dbReference type="EC" id="3.2.1.2" evidence="4"/>
<dbReference type="GO" id="GO:0016161">
    <property type="term" value="F:beta-amylase activity"/>
    <property type="evidence" value="ECO:0007669"/>
    <property type="project" value="UniProtKB-EC"/>
</dbReference>
<dbReference type="HOGENOM" id="CLU_016754_6_0_7"/>
<evidence type="ECO:0000256" key="2">
    <source>
        <dbReference type="ARBA" id="ARBA00023277"/>
    </source>
</evidence>
<keyword evidence="3 4" id="KW-0624">Polysaccharide degradation</keyword>
<dbReference type="InterPro" id="IPR017853">
    <property type="entry name" value="GH"/>
</dbReference>
<dbReference type="STRING" id="862908.BMS_2879"/>
<dbReference type="eggNOG" id="COG1874">
    <property type="taxonomic scope" value="Bacteria"/>
</dbReference>
<dbReference type="PRINTS" id="PR00750">
    <property type="entry name" value="BETAAMYLASE"/>
</dbReference>
<dbReference type="PANTHER" id="PTHR31352:SF1">
    <property type="entry name" value="BETA-AMYLASE 3, CHLOROPLASTIC"/>
    <property type="match status" value="1"/>
</dbReference>
<evidence type="ECO:0000313" key="7">
    <source>
        <dbReference type="Proteomes" id="UP000008963"/>
    </source>
</evidence>
<comment type="catalytic activity">
    <reaction evidence="4">
        <text>Hydrolysis of (1-&gt;4)-alpha-D-glucosidic linkages in polysaccharides so as to remove successive maltose units from the non-reducing ends of the chains.</text>
        <dbReference type="EC" id="3.2.1.2"/>
    </reaction>
</comment>
<dbReference type="InterPro" id="IPR001554">
    <property type="entry name" value="Glyco_hydro_14"/>
</dbReference>
<proteinExistence type="inferred from homology"/>
<gene>
    <name evidence="6" type="ordered locus">BMS_2879</name>
</gene>
<reference evidence="7" key="1">
    <citation type="journal article" date="2013" name="ISME J.">
        <title>A small predatory core genome in the divergent marine Bacteriovorax marinus SJ and the terrestrial Bdellovibrio bacteriovorus.</title>
        <authorList>
            <person name="Crossman L.C."/>
            <person name="Chen H."/>
            <person name="Cerdeno-Tarraga A.M."/>
            <person name="Brooks K."/>
            <person name="Quail M.A."/>
            <person name="Pineiro S.A."/>
            <person name="Hobley L."/>
            <person name="Sockett R.E."/>
            <person name="Bentley S.D."/>
            <person name="Parkhill J."/>
            <person name="Williams H.N."/>
            <person name="Stine O.C."/>
        </authorList>
    </citation>
    <scope>NUCLEOTIDE SEQUENCE [LARGE SCALE GENOMIC DNA]</scope>
    <source>
        <strain evidence="7">ATCC BAA-682 / DSM 15412 / SJ</strain>
    </source>
</reference>
<name>E1WYL2_HALMS</name>
<dbReference type="SUPFAM" id="SSF51445">
    <property type="entry name" value="(Trans)glycosidases"/>
    <property type="match status" value="1"/>
</dbReference>
<dbReference type="CAZy" id="GH14">
    <property type="family name" value="Glycoside Hydrolase Family 14"/>
</dbReference>
<organism evidence="6 7">
    <name type="scientific">Halobacteriovorax marinus (strain ATCC BAA-682 / DSM 15412 / SJ)</name>
    <name type="common">Bacteriovorax marinus</name>
    <dbReference type="NCBI Taxonomy" id="862908"/>
    <lineage>
        <taxon>Bacteria</taxon>
        <taxon>Pseudomonadati</taxon>
        <taxon>Bdellovibrionota</taxon>
        <taxon>Bacteriovoracia</taxon>
        <taxon>Bacteriovoracales</taxon>
        <taxon>Halobacteriovoraceae</taxon>
        <taxon>Halobacteriovorax</taxon>
    </lineage>
</organism>
<dbReference type="GO" id="GO:0000272">
    <property type="term" value="P:polysaccharide catabolic process"/>
    <property type="evidence" value="ECO:0007669"/>
    <property type="project" value="UniProtKB-KW"/>
</dbReference>
<dbReference type="AlphaFoldDB" id="E1WYL2"/>
<evidence type="ECO:0000313" key="6">
    <source>
        <dbReference type="EMBL" id="CBW27652.1"/>
    </source>
</evidence>
<dbReference type="EMBL" id="FQ312005">
    <property type="protein sequence ID" value="CBW27652.1"/>
    <property type="molecule type" value="Genomic_DNA"/>
</dbReference>